<proteinExistence type="predicted"/>
<accession>A0A6A4RY69</accession>
<dbReference type="Proteomes" id="UP000438429">
    <property type="component" value="Unassembled WGS sequence"/>
</dbReference>
<evidence type="ECO:0000256" key="1">
    <source>
        <dbReference type="SAM" id="MobiDB-lite"/>
    </source>
</evidence>
<name>A0A6A4RY69_SCOMX</name>
<feature type="region of interest" description="Disordered" evidence="1">
    <location>
        <begin position="50"/>
        <end position="73"/>
    </location>
</feature>
<evidence type="ECO:0000313" key="3">
    <source>
        <dbReference type="Proteomes" id="UP000438429"/>
    </source>
</evidence>
<gene>
    <name evidence="2" type="ORF">F2P81_020507</name>
</gene>
<sequence>MFRCFVDHDPPVYLCVAAASQTSDLIVSVTKTFYSGAINSKLKVLQRGLKCQSQQPTSNNNNNKKMEPRENLSAAQWAAGASITSRQLRAAQPPSYQLLLLLLPLPPPPAEERRHRASAPRRCSPSVHNSG</sequence>
<organism evidence="2 3">
    <name type="scientific">Scophthalmus maximus</name>
    <name type="common">Turbot</name>
    <name type="synonym">Psetta maxima</name>
    <dbReference type="NCBI Taxonomy" id="52904"/>
    <lineage>
        <taxon>Eukaryota</taxon>
        <taxon>Metazoa</taxon>
        <taxon>Chordata</taxon>
        <taxon>Craniata</taxon>
        <taxon>Vertebrata</taxon>
        <taxon>Euteleostomi</taxon>
        <taxon>Actinopterygii</taxon>
        <taxon>Neopterygii</taxon>
        <taxon>Teleostei</taxon>
        <taxon>Neoteleostei</taxon>
        <taxon>Acanthomorphata</taxon>
        <taxon>Carangaria</taxon>
        <taxon>Pleuronectiformes</taxon>
        <taxon>Pleuronectoidei</taxon>
        <taxon>Scophthalmidae</taxon>
        <taxon>Scophthalmus</taxon>
    </lineage>
</organism>
<feature type="region of interest" description="Disordered" evidence="1">
    <location>
        <begin position="107"/>
        <end position="131"/>
    </location>
</feature>
<dbReference type="EMBL" id="VEVO01000018">
    <property type="protein sequence ID" value="KAF0027766.1"/>
    <property type="molecule type" value="Genomic_DNA"/>
</dbReference>
<protein>
    <submittedName>
        <fullName evidence="2">Uncharacterized protein</fullName>
    </submittedName>
</protein>
<evidence type="ECO:0000313" key="2">
    <source>
        <dbReference type="EMBL" id="KAF0027766.1"/>
    </source>
</evidence>
<comment type="caution">
    <text evidence="2">The sequence shown here is derived from an EMBL/GenBank/DDBJ whole genome shotgun (WGS) entry which is preliminary data.</text>
</comment>
<reference evidence="2 3" key="1">
    <citation type="submission" date="2019-06" db="EMBL/GenBank/DDBJ databases">
        <title>Draft genomes of female and male turbot (Scophthalmus maximus).</title>
        <authorList>
            <person name="Xu H."/>
            <person name="Xu X.-W."/>
            <person name="Shao C."/>
            <person name="Chen S."/>
        </authorList>
    </citation>
    <scope>NUCLEOTIDE SEQUENCE [LARGE SCALE GENOMIC DNA]</scope>
    <source>
        <strain evidence="2">Ysfricsl-2016a</strain>
        <tissue evidence="2">Blood</tissue>
    </source>
</reference>
<dbReference type="AlphaFoldDB" id="A0A6A4RY69"/>